<evidence type="ECO:0000313" key="6">
    <source>
        <dbReference type="EMBL" id="CAL1130586.1"/>
    </source>
</evidence>
<organism evidence="5">
    <name type="scientific">Cladocopium goreaui</name>
    <dbReference type="NCBI Taxonomy" id="2562237"/>
    <lineage>
        <taxon>Eukaryota</taxon>
        <taxon>Sar</taxon>
        <taxon>Alveolata</taxon>
        <taxon>Dinophyceae</taxon>
        <taxon>Suessiales</taxon>
        <taxon>Symbiodiniaceae</taxon>
        <taxon>Cladocopium</taxon>
    </lineage>
</organism>
<evidence type="ECO:0000313" key="5">
    <source>
        <dbReference type="EMBL" id="CAI3977211.1"/>
    </source>
</evidence>
<name>A0A9P1FIG8_9DINO</name>
<dbReference type="Proteomes" id="UP001152797">
    <property type="component" value="Unassembled WGS sequence"/>
</dbReference>
<dbReference type="CDD" id="cd03419">
    <property type="entry name" value="GRX_GRXh_1_2_like"/>
    <property type="match status" value="1"/>
</dbReference>
<keyword evidence="1" id="KW-1015">Disulfide bond</keyword>
<dbReference type="InterPro" id="IPR011767">
    <property type="entry name" value="GLR_AS"/>
</dbReference>
<proteinExistence type="predicted"/>
<dbReference type="GO" id="GO:0005737">
    <property type="term" value="C:cytoplasm"/>
    <property type="evidence" value="ECO:0007669"/>
    <property type="project" value="TreeGrafter"/>
</dbReference>
<dbReference type="EMBL" id="CAMXCT010000326">
    <property type="protein sequence ID" value="CAI3977211.1"/>
    <property type="molecule type" value="Genomic_DNA"/>
</dbReference>
<dbReference type="SUPFAM" id="SSF52833">
    <property type="entry name" value="Thioredoxin-like"/>
    <property type="match status" value="1"/>
</dbReference>
<dbReference type="Pfam" id="PF00462">
    <property type="entry name" value="Glutaredoxin"/>
    <property type="match status" value="1"/>
</dbReference>
<dbReference type="GO" id="GO:0034599">
    <property type="term" value="P:cellular response to oxidative stress"/>
    <property type="evidence" value="ECO:0007669"/>
    <property type="project" value="TreeGrafter"/>
</dbReference>
<evidence type="ECO:0000259" key="4">
    <source>
        <dbReference type="Pfam" id="PF00462"/>
    </source>
</evidence>
<dbReference type="EMBL" id="CAMXCT020000326">
    <property type="protein sequence ID" value="CAL1130586.1"/>
    <property type="molecule type" value="Genomic_DNA"/>
</dbReference>
<evidence type="ECO:0000256" key="3">
    <source>
        <dbReference type="SAM" id="MobiDB-lite"/>
    </source>
</evidence>
<dbReference type="GO" id="GO:0015038">
    <property type="term" value="F:glutathione disulfide oxidoreductase activity"/>
    <property type="evidence" value="ECO:0007669"/>
    <property type="project" value="TreeGrafter"/>
</dbReference>
<dbReference type="InterPro" id="IPR014025">
    <property type="entry name" value="Glutaredoxin_subgr"/>
</dbReference>
<dbReference type="PROSITE" id="PS00195">
    <property type="entry name" value="GLUTAREDOXIN_1"/>
    <property type="match status" value="1"/>
</dbReference>
<dbReference type="InterPro" id="IPR002109">
    <property type="entry name" value="Glutaredoxin"/>
</dbReference>
<protein>
    <submittedName>
        <fullName evidence="7">Glutaredoxin-1 (Thioltransferase) (TTase)</fullName>
    </submittedName>
</protein>
<dbReference type="OrthoDB" id="44061at2759"/>
<evidence type="ECO:0000313" key="7">
    <source>
        <dbReference type="EMBL" id="CAL4764523.1"/>
    </source>
</evidence>
<feature type="domain" description="Glutaredoxin" evidence="4">
    <location>
        <begin position="70"/>
        <end position="135"/>
    </location>
</feature>
<dbReference type="InterPro" id="IPR036249">
    <property type="entry name" value="Thioredoxin-like_sf"/>
</dbReference>
<dbReference type="PANTHER" id="PTHR45694:SF18">
    <property type="entry name" value="GLUTAREDOXIN-1-RELATED"/>
    <property type="match status" value="1"/>
</dbReference>
<evidence type="ECO:0000256" key="2">
    <source>
        <dbReference type="ARBA" id="ARBA00023284"/>
    </source>
</evidence>
<evidence type="ECO:0000313" key="8">
    <source>
        <dbReference type="Proteomes" id="UP001152797"/>
    </source>
</evidence>
<accession>A0A9P1FIG8</accession>
<dbReference type="PANTHER" id="PTHR45694">
    <property type="entry name" value="GLUTAREDOXIN 2"/>
    <property type="match status" value="1"/>
</dbReference>
<dbReference type="PRINTS" id="PR00160">
    <property type="entry name" value="GLUTAREDOXIN"/>
</dbReference>
<dbReference type="Gene3D" id="3.40.30.10">
    <property type="entry name" value="Glutaredoxin"/>
    <property type="match status" value="1"/>
</dbReference>
<dbReference type="EMBL" id="CAMXCT030000326">
    <property type="protein sequence ID" value="CAL4764523.1"/>
    <property type="molecule type" value="Genomic_DNA"/>
</dbReference>
<feature type="region of interest" description="Disordered" evidence="3">
    <location>
        <begin position="187"/>
        <end position="213"/>
    </location>
</feature>
<reference evidence="6" key="2">
    <citation type="submission" date="2024-04" db="EMBL/GenBank/DDBJ databases">
        <authorList>
            <person name="Chen Y."/>
            <person name="Shah S."/>
            <person name="Dougan E. K."/>
            <person name="Thang M."/>
            <person name="Chan C."/>
        </authorList>
    </citation>
    <scope>NUCLEOTIDE SEQUENCE [LARGE SCALE GENOMIC DNA]</scope>
</reference>
<feature type="compositionally biased region" description="Basic and acidic residues" evidence="3">
    <location>
        <begin position="191"/>
        <end position="213"/>
    </location>
</feature>
<keyword evidence="8" id="KW-1185">Reference proteome</keyword>
<dbReference type="PROSITE" id="PS51354">
    <property type="entry name" value="GLUTAREDOXIN_2"/>
    <property type="match status" value="1"/>
</dbReference>
<sequence length="213" mass="23730">MRLLTHSVHVAVIYLWVSHLQRNRYLHYLHFSLEAMALSRSSGAVRRFFWSRGNPVVDKATKLIEANPCVVFSKSTCPFCDMAKSVLLNDLKAKVHVMEIDRELSGDEMSALQDHFLKTTGARSVPRVFIEGNCIGGGTDVAALAERGELKDMLVKAKALEELCREEPCSLPGKLSMSSHHVFSTTGLAQTKDHKQNGSKITAEHLEREKPDA</sequence>
<keyword evidence="2" id="KW-0676">Redox-active center</keyword>
<evidence type="ECO:0000256" key="1">
    <source>
        <dbReference type="ARBA" id="ARBA00023157"/>
    </source>
</evidence>
<dbReference type="AlphaFoldDB" id="A0A9P1FIG8"/>
<comment type="caution">
    <text evidence="5">The sequence shown here is derived from an EMBL/GenBank/DDBJ whole genome shotgun (WGS) entry which is preliminary data.</text>
</comment>
<reference evidence="5" key="1">
    <citation type="submission" date="2022-10" db="EMBL/GenBank/DDBJ databases">
        <authorList>
            <person name="Chen Y."/>
            <person name="Dougan E. K."/>
            <person name="Chan C."/>
            <person name="Rhodes N."/>
            <person name="Thang M."/>
        </authorList>
    </citation>
    <scope>NUCLEOTIDE SEQUENCE</scope>
</reference>
<gene>
    <name evidence="5" type="ORF">C1SCF055_LOCUS5367</name>
</gene>